<dbReference type="PANTHER" id="PTHR30632:SF0">
    <property type="entry name" value="SULFATE-BINDING PROTEIN"/>
    <property type="match status" value="1"/>
</dbReference>
<geneLocation type="plasmid" evidence="2 3">
    <name>unnamed1</name>
</geneLocation>
<keyword evidence="3" id="KW-1185">Reference proteome</keyword>
<feature type="signal peptide" evidence="1">
    <location>
        <begin position="1"/>
        <end position="28"/>
    </location>
</feature>
<dbReference type="GO" id="GO:0030973">
    <property type="term" value="F:molybdate ion binding"/>
    <property type="evidence" value="ECO:0007669"/>
    <property type="project" value="TreeGrafter"/>
</dbReference>
<dbReference type="KEGG" id="azm:DM194_14345"/>
<evidence type="ECO:0000256" key="1">
    <source>
        <dbReference type="SAM" id="SignalP"/>
    </source>
</evidence>
<accession>A0A2U9S965</accession>
<keyword evidence="1" id="KW-0732">Signal</keyword>
<name>A0A2U9S965_9PROT</name>
<dbReference type="InterPro" id="IPR050682">
    <property type="entry name" value="ModA/WtpA"/>
</dbReference>
<sequence length="273" mass="28628">MTRWFRRSTQAAAAIAMAMLGVTATAQAEPVKVYAAGSLKAVMTEIGKAFEAAQGTAMAGTFGASGLLKERLEKGEAADVFASANMEHPQALQKAGVTGPVRAFARNTLCALAKPELAVGTDTLLDRMLDPAVRLGTSTPKSDPAGDYTWELFGKAEALRPGSAAALDAKALKLAGGPQSEQPPEGRNTYAWLMQRDSADLFLTYCTNARLAVREFPALKIVMVPEPLSVGAEYGIAAVGRGDAARGQAFVDYVLGPDAQSILSRHGFQSPAP</sequence>
<dbReference type="GO" id="GO:0015689">
    <property type="term" value="P:molybdate ion transport"/>
    <property type="evidence" value="ECO:0007669"/>
    <property type="project" value="TreeGrafter"/>
</dbReference>
<dbReference type="NCBIfam" id="NF002918">
    <property type="entry name" value="PRK03537.1-4"/>
    <property type="match status" value="1"/>
</dbReference>
<dbReference type="Gene3D" id="3.40.190.10">
    <property type="entry name" value="Periplasmic binding protein-like II"/>
    <property type="match status" value="2"/>
</dbReference>
<dbReference type="PANTHER" id="PTHR30632">
    <property type="entry name" value="MOLYBDATE-BINDING PERIPLASMIC PROTEIN"/>
    <property type="match status" value="1"/>
</dbReference>
<proteinExistence type="predicted"/>
<dbReference type="SUPFAM" id="SSF53850">
    <property type="entry name" value="Periplasmic binding protein-like II"/>
    <property type="match status" value="1"/>
</dbReference>
<dbReference type="RefSeq" id="WP_111068268.1">
    <property type="nucleotide sequence ID" value="NZ_CP029830.1"/>
</dbReference>
<dbReference type="AlphaFoldDB" id="A0A2U9S965"/>
<dbReference type="Proteomes" id="UP000249605">
    <property type="component" value="Plasmid unnamed1"/>
</dbReference>
<reference evidence="2 3" key="1">
    <citation type="submission" date="2018-06" db="EMBL/GenBank/DDBJ databases">
        <title>Complete genome sequencing of Azospirillum sp. M2T2B2.</title>
        <authorList>
            <person name="Heo J."/>
            <person name="Kim S.-J."/>
            <person name="Kwon S.-W."/>
            <person name="Anandham R."/>
        </authorList>
    </citation>
    <scope>NUCLEOTIDE SEQUENCE [LARGE SCALE GENOMIC DNA]</scope>
    <source>
        <strain evidence="2 3">M2T2B2</strain>
        <plasmid evidence="2 3">unnamed1</plasmid>
    </source>
</reference>
<dbReference type="OrthoDB" id="516817at2"/>
<evidence type="ECO:0000313" key="3">
    <source>
        <dbReference type="Proteomes" id="UP000249605"/>
    </source>
</evidence>
<organism evidence="2 3">
    <name type="scientific">Azospirillum ramasamyi</name>
    <dbReference type="NCBI Taxonomy" id="682998"/>
    <lineage>
        <taxon>Bacteria</taxon>
        <taxon>Pseudomonadati</taxon>
        <taxon>Pseudomonadota</taxon>
        <taxon>Alphaproteobacteria</taxon>
        <taxon>Rhodospirillales</taxon>
        <taxon>Azospirillaceae</taxon>
        <taxon>Azospirillum</taxon>
    </lineage>
</organism>
<keyword evidence="2" id="KW-0614">Plasmid</keyword>
<gene>
    <name evidence="2" type="ORF">DM194_14345</name>
</gene>
<evidence type="ECO:0000313" key="2">
    <source>
        <dbReference type="EMBL" id="AWU95501.1"/>
    </source>
</evidence>
<feature type="chain" id="PRO_5016041871" evidence="1">
    <location>
        <begin position="29"/>
        <end position="273"/>
    </location>
</feature>
<protein>
    <submittedName>
        <fullName evidence="2">Molybdate ABC transporter substrate-binding protein</fullName>
    </submittedName>
</protein>
<dbReference type="NCBIfam" id="NF002917">
    <property type="entry name" value="PRK03537.1-3"/>
    <property type="match status" value="1"/>
</dbReference>
<dbReference type="EMBL" id="CP029830">
    <property type="protein sequence ID" value="AWU95501.1"/>
    <property type="molecule type" value="Genomic_DNA"/>
</dbReference>
<dbReference type="Pfam" id="PF13531">
    <property type="entry name" value="SBP_bac_11"/>
    <property type="match status" value="1"/>
</dbReference>